<dbReference type="PRINTS" id="PR00455">
    <property type="entry name" value="HTHTETR"/>
</dbReference>
<organism evidence="6 7">
    <name type="scientific">Silvibacterium bohemicum</name>
    <dbReference type="NCBI Taxonomy" id="1577686"/>
    <lineage>
        <taxon>Bacteria</taxon>
        <taxon>Pseudomonadati</taxon>
        <taxon>Acidobacteriota</taxon>
        <taxon>Terriglobia</taxon>
        <taxon>Terriglobales</taxon>
        <taxon>Acidobacteriaceae</taxon>
        <taxon>Silvibacterium</taxon>
    </lineage>
</organism>
<proteinExistence type="predicted"/>
<protein>
    <submittedName>
        <fullName evidence="6">AcrR family transcriptional regulator</fullName>
    </submittedName>
</protein>
<dbReference type="SUPFAM" id="SSF46689">
    <property type="entry name" value="Homeodomain-like"/>
    <property type="match status" value="1"/>
</dbReference>
<dbReference type="GO" id="GO:0003700">
    <property type="term" value="F:DNA-binding transcription factor activity"/>
    <property type="evidence" value="ECO:0007669"/>
    <property type="project" value="TreeGrafter"/>
</dbReference>
<dbReference type="EMBL" id="JACHEK010000014">
    <property type="protein sequence ID" value="MBB6147341.1"/>
    <property type="molecule type" value="Genomic_DNA"/>
</dbReference>
<keyword evidence="7" id="KW-1185">Reference proteome</keyword>
<dbReference type="PANTHER" id="PTHR30055">
    <property type="entry name" value="HTH-TYPE TRANSCRIPTIONAL REGULATOR RUTR"/>
    <property type="match status" value="1"/>
</dbReference>
<feature type="DNA-binding region" description="H-T-H motif" evidence="4">
    <location>
        <begin position="35"/>
        <end position="54"/>
    </location>
</feature>
<keyword evidence="2 4" id="KW-0238">DNA-binding</keyword>
<dbReference type="InterPro" id="IPR050109">
    <property type="entry name" value="HTH-type_TetR-like_transc_reg"/>
</dbReference>
<evidence type="ECO:0000259" key="5">
    <source>
        <dbReference type="PROSITE" id="PS50977"/>
    </source>
</evidence>
<evidence type="ECO:0000256" key="3">
    <source>
        <dbReference type="ARBA" id="ARBA00023163"/>
    </source>
</evidence>
<reference evidence="6 7" key="1">
    <citation type="submission" date="2020-08" db="EMBL/GenBank/DDBJ databases">
        <title>Genomic Encyclopedia of Type Strains, Phase IV (KMG-IV): sequencing the most valuable type-strain genomes for metagenomic binning, comparative biology and taxonomic classification.</title>
        <authorList>
            <person name="Goeker M."/>
        </authorList>
    </citation>
    <scope>NUCLEOTIDE SEQUENCE [LARGE SCALE GENOMIC DNA]</scope>
    <source>
        <strain evidence="6 7">DSM 103733</strain>
    </source>
</reference>
<keyword evidence="1" id="KW-0805">Transcription regulation</keyword>
<dbReference type="SUPFAM" id="SSF48498">
    <property type="entry name" value="Tetracyclin repressor-like, C-terminal domain"/>
    <property type="match status" value="1"/>
</dbReference>
<dbReference type="InterPro" id="IPR001647">
    <property type="entry name" value="HTH_TetR"/>
</dbReference>
<dbReference type="PROSITE" id="PS50977">
    <property type="entry name" value="HTH_TETR_2"/>
    <property type="match status" value="1"/>
</dbReference>
<evidence type="ECO:0000256" key="1">
    <source>
        <dbReference type="ARBA" id="ARBA00023015"/>
    </source>
</evidence>
<evidence type="ECO:0000313" key="7">
    <source>
        <dbReference type="Proteomes" id="UP000538666"/>
    </source>
</evidence>
<gene>
    <name evidence="6" type="ORF">HNQ77_005337</name>
</gene>
<dbReference type="AlphaFoldDB" id="A0A841K896"/>
<dbReference type="Pfam" id="PF00440">
    <property type="entry name" value="TetR_N"/>
    <property type="match status" value="1"/>
</dbReference>
<evidence type="ECO:0000256" key="4">
    <source>
        <dbReference type="PROSITE-ProRule" id="PRU00335"/>
    </source>
</evidence>
<dbReference type="Gene3D" id="1.10.357.10">
    <property type="entry name" value="Tetracycline Repressor, domain 2"/>
    <property type="match status" value="1"/>
</dbReference>
<dbReference type="RefSeq" id="WP_184085305.1">
    <property type="nucleotide sequence ID" value="NZ_JACHEK010000014.1"/>
</dbReference>
<dbReference type="PANTHER" id="PTHR30055:SF234">
    <property type="entry name" value="HTH-TYPE TRANSCRIPTIONAL REGULATOR BETI"/>
    <property type="match status" value="1"/>
</dbReference>
<dbReference type="GO" id="GO:0000976">
    <property type="term" value="F:transcription cis-regulatory region binding"/>
    <property type="evidence" value="ECO:0007669"/>
    <property type="project" value="TreeGrafter"/>
</dbReference>
<dbReference type="InterPro" id="IPR009057">
    <property type="entry name" value="Homeodomain-like_sf"/>
</dbReference>
<name>A0A841K896_9BACT</name>
<keyword evidence="3" id="KW-0804">Transcription</keyword>
<comment type="caution">
    <text evidence="6">The sequence shown here is derived from an EMBL/GenBank/DDBJ whole genome shotgun (WGS) entry which is preliminary data.</text>
</comment>
<accession>A0A841K896</accession>
<evidence type="ECO:0000256" key="2">
    <source>
        <dbReference type="ARBA" id="ARBA00023125"/>
    </source>
</evidence>
<feature type="domain" description="HTH tetR-type" evidence="5">
    <location>
        <begin position="12"/>
        <end position="72"/>
    </location>
</feature>
<sequence length="205" mass="23111">MKKRLTRQESKALTQEKLLVAAAKAFARRGFAGASIDEITQAAGFSRGAFHSNFKNKDALFLALIEREIMTLTHGAHESITASSSAKESLENLRKFYAPFGSTEKDAFLLITEAYLYAVRNVRFGKKLSTLFRKVHDELKLSLERFHEQTRYKNPIPADQLILIGFSLGHGLALYNLMDGERYPEKMVESSQELVFDRLMGSTGK</sequence>
<dbReference type="Proteomes" id="UP000538666">
    <property type="component" value="Unassembled WGS sequence"/>
</dbReference>
<evidence type="ECO:0000313" key="6">
    <source>
        <dbReference type="EMBL" id="MBB6147341.1"/>
    </source>
</evidence>
<dbReference type="InterPro" id="IPR036271">
    <property type="entry name" value="Tet_transcr_reg_TetR-rel_C_sf"/>
</dbReference>